<gene>
    <name evidence="1" type="ORF">PLICRDRAFT_337700</name>
</gene>
<evidence type="ECO:0000313" key="2">
    <source>
        <dbReference type="Proteomes" id="UP000053263"/>
    </source>
</evidence>
<name>A0A0C9SYU4_PLICR</name>
<dbReference type="Proteomes" id="UP000053263">
    <property type="component" value="Unassembled WGS sequence"/>
</dbReference>
<evidence type="ECO:0000313" key="1">
    <source>
        <dbReference type="EMBL" id="KII85255.1"/>
    </source>
</evidence>
<reference evidence="1 2" key="1">
    <citation type="submission" date="2014-06" db="EMBL/GenBank/DDBJ databases">
        <title>Evolutionary Origins and Diversification of the Mycorrhizal Mutualists.</title>
        <authorList>
            <consortium name="DOE Joint Genome Institute"/>
            <consortium name="Mycorrhizal Genomics Consortium"/>
            <person name="Kohler A."/>
            <person name="Kuo A."/>
            <person name="Nagy L.G."/>
            <person name="Floudas D."/>
            <person name="Copeland A."/>
            <person name="Barry K.W."/>
            <person name="Cichocki N."/>
            <person name="Veneault-Fourrey C."/>
            <person name="LaButti K."/>
            <person name="Lindquist E.A."/>
            <person name="Lipzen A."/>
            <person name="Lundell T."/>
            <person name="Morin E."/>
            <person name="Murat C."/>
            <person name="Riley R."/>
            <person name="Ohm R."/>
            <person name="Sun H."/>
            <person name="Tunlid A."/>
            <person name="Henrissat B."/>
            <person name="Grigoriev I.V."/>
            <person name="Hibbett D.S."/>
            <person name="Martin F."/>
        </authorList>
    </citation>
    <scope>NUCLEOTIDE SEQUENCE [LARGE SCALE GENOMIC DNA]</scope>
    <source>
        <strain evidence="1 2">FD-325 SS-3</strain>
    </source>
</reference>
<protein>
    <submittedName>
        <fullName evidence="1">Uncharacterized protein</fullName>
    </submittedName>
</protein>
<dbReference type="HOGENOM" id="CLU_1750465_0_0_1"/>
<proteinExistence type="predicted"/>
<organism evidence="1 2">
    <name type="scientific">Plicaturopsis crispa FD-325 SS-3</name>
    <dbReference type="NCBI Taxonomy" id="944288"/>
    <lineage>
        <taxon>Eukaryota</taxon>
        <taxon>Fungi</taxon>
        <taxon>Dikarya</taxon>
        <taxon>Basidiomycota</taxon>
        <taxon>Agaricomycotina</taxon>
        <taxon>Agaricomycetes</taxon>
        <taxon>Agaricomycetidae</taxon>
        <taxon>Amylocorticiales</taxon>
        <taxon>Amylocorticiaceae</taxon>
        <taxon>Plicatura</taxon>
        <taxon>Plicaturopsis crispa</taxon>
    </lineage>
</organism>
<accession>A0A0C9SYU4</accession>
<dbReference type="AlphaFoldDB" id="A0A0C9SYU4"/>
<dbReference type="EMBL" id="KN832568">
    <property type="protein sequence ID" value="KII85255.1"/>
    <property type="molecule type" value="Genomic_DNA"/>
</dbReference>
<sequence>MWSRSLSRSASASAVVGPREGARLTFFYFTDHLGPGTSQLFKNGRYILTHIYLHRVHKRTSSKTKVECLSTLCAMHLLFSSHLLFSHISHMHLKHYRGGHGEKHIHDSCVHTDKSAAAGCTNGGPSVFDRRWYINDSNWQTARLVCVCK</sequence>
<keyword evidence="2" id="KW-1185">Reference proteome</keyword>